<accession>A0AAD8FD34</accession>
<dbReference type="InterPro" id="IPR023393">
    <property type="entry name" value="START-like_dom_sf"/>
</dbReference>
<name>A0AAD8FD34_BIOPF</name>
<feature type="domain" description="Phosphatidylinositol transfer protein N-terminal" evidence="1">
    <location>
        <begin position="74"/>
        <end position="99"/>
    </location>
</feature>
<evidence type="ECO:0000313" key="3">
    <source>
        <dbReference type="Proteomes" id="UP001233172"/>
    </source>
</evidence>
<dbReference type="InterPro" id="IPR055261">
    <property type="entry name" value="PI_transfer_N"/>
</dbReference>
<protein>
    <submittedName>
        <fullName evidence="2">Membrane-associated phosphatidylinositol transfer protein 2</fullName>
    </submittedName>
</protein>
<feature type="non-terminal residue" evidence="2">
    <location>
        <position position="99"/>
    </location>
</feature>
<organism evidence="2 3">
    <name type="scientific">Biomphalaria pfeifferi</name>
    <name type="common">Bloodfluke planorb</name>
    <name type="synonym">Freshwater snail</name>
    <dbReference type="NCBI Taxonomy" id="112525"/>
    <lineage>
        <taxon>Eukaryota</taxon>
        <taxon>Metazoa</taxon>
        <taxon>Spiralia</taxon>
        <taxon>Lophotrochozoa</taxon>
        <taxon>Mollusca</taxon>
        <taxon>Gastropoda</taxon>
        <taxon>Heterobranchia</taxon>
        <taxon>Euthyneura</taxon>
        <taxon>Panpulmonata</taxon>
        <taxon>Hygrophila</taxon>
        <taxon>Lymnaeoidea</taxon>
        <taxon>Planorbidae</taxon>
        <taxon>Biomphalaria</taxon>
    </lineage>
</organism>
<dbReference type="AlphaFoldDB" id="A0AAD8FD34"/>
<reference evidence="2" key="2">
    <citation type="submission" date="2023-04" db="EMBL/GenBank/DDBJ databases">
        <authorList>
            <person name="Bu L."/>
            <person name="Lu L."/>
            <person name="Laidemitt M.R."/>
            <person name="Zhang S.M."/>
            <person name="Mutuku M."/>
            <person name="Mkoji G."/>
            <person name="Steinauer M."/>
            <person name="Loker E.S."/>
        </authorList>
    </citation>
    <scope>NUCLEOTIDE SEQUENCE</scope>
    <source>
        <strain evidence="2">KasaAsao</strain>
        <tissue evidence="2">Whole Snail</tissue>
    </source>
</reference>
<evidence type="ECO:0000313" key="2">
    <source>
        <dbReference type="EMBL" id="KAK0058774.1"/>
    </source>
</evidence>
<dbReference type="EMBL" id="JASAOG010000046">
    <property type="protein sequence ID" value="KAK0058774.1"/>
    <property type="molecule type" value="Genomic_DNA"/>
</dbReference>
<keyword evidence="3" id="KW-1185">Reference proteome</keyword>
<gene>
    <name evidence="2" type="ORF">Bpfe_011739</name>
</gene>
<dbReference type="Gene3D" id="3.30.530.20">
    <property type="match status" value="1"/>
</dbReference>
<comment type="caution">
    <text evidence="2">The sequence shown here is derived from an EMBL/GenBank/DDBJ whole genome shotgun (WGS) entry which is preliminary data.</text>
</comment>
<dbReference type="Pfam" id="PF02121">
    <property type="entry name" value="IP_trans"/>
    <property type="match status" value="1"/>
</dbReference>
<dbReference type="SUPFAM" id="SSF55961">
    <property type="entry name" value="Bet v1-like"/>
    <property type="match status" value="1"/>
</dbReference>
<sequence>MNITYLILDHSTRLAERTKLFVRVSKIRTLSTALFLPSFCSLTSLRISESTARCWISESTVFVSKVGDLDYSKMLIKEYRISLPMSVEEYRIAQLYMIQ</sequence>
<proteinExistence type="predicted"/>
<dbReference type="Proteomes" id="UP001233172">
    <property type="component" value="Unassembled WGS sequence"/>
</dbReference>
<evidence type="ECO:0000259" key="1">
    <source>
        <dbReference type="Pfam" id="PF02121"/>
    </source>
</evidence>
<reference evidence="2" key="1">
    <citation type="journal article" date="2023" name="PLoS Negl. Trop. Dis.">
        <title>A genome sequence for Biomphalaria pfeifferi, the major vector snail for the human-infecting parasite Schistosoma mansoni.</title>
        <authorList>
            <person name="Bu L."/>
            <person name="Lu L."/>
            <person name="Laidemitt M.R."/>
            <person name="Zhang S.M."/>
            <person name="Mutuku M."/>
            <person name="Mkoji G."/>
            <person name="Steinauer M."/>
            <person name="Loker E.S."/>
        </authorList>
    </citation>
    <scope>NUCLEOTIDE SEQUENCE</scope>
    <source>
        <strain evidence="2">KasaAsao</strain>
    </source>
</reference>